<dbReference type="InterPro" id="IPR025661">
    <property type="entry name" value="Pept_asp_AS"/>
</dbReference>
<dbReference type="GO" id="GO:0008234">
    <property type="term" value="F:cysteine-type peptidase activity"/>
    <property type="evidence" value="ECO:0007669"/>
    <property type="project" value="InterPro"/>
</dbReference>
<evidence type="ECO:0000313" key="5">
    <source>
        <dbReference type="EMBL" id="KAF0298867.1"/>
    </source>
</evidence>
<sequence length="371" mass="42758">MSSKCEQVSDTEAMLMCETQQCLVQEDLIQDINYNSAYGWTASNYSQFWGRKLNTGLKYLLGTNYPNDMITQMYPVTKIYDPRELPRSFDARDKPEWSGLIGPVQDQGWCGASWAFSTASTAADRVAIQSPERRRVHLSEQNIIDCGYLRRDGCEGGNLDRAWNYLRRYGVAEAECYPYESGSTQTKGMCRTPRRSRSPHELTCTNGTRVSLGRRDMIGMQPPYRIASEEQDIMHELYHSGPVQAIMQVHEDFFAYRTGVYRVTGLRSSSRTAYHSVRILGWGEETGDRGQQVKYWIVANSWGRQWGEDGLFRIVRGKNEADIESFVVGSWAKPRRGGRRRSRGYASYRRSRRHHSRSERARAKRHHTVKE</sequence>
<dbReference type="SMART" id="SM00645">
    <property type="entry name" value="Pept_C1"/>
    <property type="match status" value="1"/>
</dbReference>
<dbReference type="PROSITE" id="PS00640">
    <property type="entry name" value="THIOL_PROTEASE_ASN"/>
    <property type="match status" value="1"/>
</dbReference>
<dbReference type="Gene3D" id="3.90.70.10">
    <property type="entry name" value="Cysteine proteinases"/>
    <property type="match status" value="1"/>
</dbReference>
<dbReference type="GO" id="GO:0006508">
    <property type="term" value="P:proteolysis"/>
    <property type="evidence" value="ECO:0007669"/>
    <property type="project" value="InterPro"/>
</dbReference>
<dbReference type="PANTHER" id="PTHR12411">
    <property type="entry name" value="CYSTEINE PROTEASE FAMILY C1-RELATED"/>
    <property type="match status" value="1"/>
</dbReference>
<reference evidence="5 6" key="1">
    <citation type="submission" date="2019-07" db="EMBL/GenBank/DDBJ databases">
        <title>Draft genome assembly of a fouling barnacle, Amphibalanus amphitrite (Darwin, 1854): The first reference genome for Thecostraca.</title>
        <authorList>
            <person name="Kim W."/>
        </authorList>
    </citation>
    <scope>NUCLEOTIDE SEQUENCE [LARGE SCALE GENOMIC DNA]</scope>
    <source>
        <strain evidence="5">SNU_AA5</strain>
        <tissue evidence="5">Soma without cirri and trophi</tissue>
    </source>
</reference>
<feature type="region of interest" description="Disordered" evidence="3">
    <location>
        <begin position="334"/>
        <end position="371"/>
    </location>
</feature>
<dbReference type="EMBL" id="VIIS01001407">
    <property type="protein sequence ID" value="KAF0298867.1"/>
    <property type="molecule type" value="Genomic_DNA"/>
</dbReference>
<dbReference type="InterPro" id="IPR000668">
    <property type="entry name" value="Peptidase_C1A_C"/>
</dbReference>
<dbReference type="PROSITE" id="PS00639">
    <property type="entry name" value="THIOL_PROTEASE_HIS"/>
    <property type="match status" value="1"/>
</dbReference>
<evidence type="ECO:0000256" key="3">
    <source>
        <dbReference type="SAM" id="MobiDB-lite"/>
    </source>
</evidence>
<comment type="caution">
    <text evidence="5">The sequence shown here is derived from an EMBL/GenBank/DDBJ whole genome shotgun (WGS) entry which is preliminary data.</text>
</comment>
<evidence type="ECO:0000256" key="1">
    <source>
        <dbReference type="ARBA" id="ARBA00008455"/>
    </source>
</evidence>
<name>A0A6A4VRN0_AMPAM</name>
<evidence type="ECO:0000259" key="4">
    <source>
        <dbReference type="SMART" id="SM00645"/>
    </source>
</evidence>
<feature type="domain" description="Peptidase C1A papain C-terminal" evidence="4">
    <location>
        <begin position="85"/>
        <end position="331"/>
    </location>
</feature>
<accession>A0A6A4VRN0</accession>
<comment type="similarity">
    <text evidence="1">Belongs to the peptidase C1 family.</text>
</comment>
<evidence type="ECO:0000256" key="2">
    <source>
        <dbReference type="ARBA" id="ARBA00023157"/>
    </source>
</evidence>
<protein>
    <submittedName>
        <fullName evidence="5">Putative peptidase C1-like protein F26E4.3</fullName>
    </submittedName>
</protein>
<organism evidence="5 6">
    <name type="scientific">Amphibalanus amphitrite</name>
    <name type="common">Striped barnacle</name>
    <name type="synonym">Balanus amphitrite</name>
    <dbReference type="NCBI Taxonomy" id="1232801"/>
    <lineage>
        <taxon>Eukaryota</taxon>
        <taxon>Metazoa</taxon>
        <taxon>Ecdysozoa</taxon>
        <taxon>Arthropoda</taxon>
        <taxon>Crustacea</taxon>
        <taxon>Multicrustacea</taxon>
        <taxon>Cirripedia</taxon>
        <taxon>Thoracica</taxon>
        <taxon>Thoracicalcarea</taxon>
        <taxon>Balanomorpha</taxon>
        <taxon>Balanoidea</taxon>
        <taxon>Balanidae</taxon>
        <taxon>Amphibalaninae</taxon>
        <taxon>Amphibalanus</taxon>
    </lineage>
</organism>
<keyword evidence="2" id="KW-1015">Disulfide bond</keyword>
<dbReference type="AlphaFoldDB" id="A0A6A4VRN0"/>
<keyword evidence="6" id="KW-1185">Reference proteome</keyword>
<dbReference type="InterPro" id="IPR038765">
    <property type="entry name" value="Papain-like_cys_pep_sf"/>
</dbReference>
<dbReference type="PRINTS" id="PR00705">
    <property type="entry name" value="PAPAIN"/>
</dbReference>
<dbReference type="OrthoDB" id="3789175at2759"/>
<dbReference type="Pfam" id="PF00112">
    <property type="entry name" value="Peptidase_C1"/>
    <property type="match status" value="1"/>
</dbReference>
<dbReference type="Proteomes" id="UP000440578">
    <property type="component" value="Unassembled WGS sequence"/>
</dbReference>
<dbReference type="SUPFAM" id="SSF54001">
    <property type="entry name" value="Cysteine proteinases"/>
    <property type="match status" value="1"/>
</dbReference>
<evidence type="ECO:0000313" key="6">
    <source>
        <dbReference type="Proteomes" id="UP000440578"/>
    </source>
</evidence>
<dbReference type="CDD" id="cd02620">
    <property type="entry name" value="Peptidase_C1A_CathepsinB"/>
    <property type="match status" value="1"/>
</dbReference>
<dbReference type="InterPro" id="IPR025660">
    <property type="entry name" value="Pept_his_AS"/>
</dbReference>
<gene>
    <name evidence="5" type="primary">F26E4.3</name>
    <name evidence="5" type="ORF">FJT64_003811</name>
</gene>
<dbReference type="InterPro" id="IPR013128">
    <property type="entry name" value="Peptidase_C1A"/>
</dbReference>
<proteinExistence type="inferred from homology"/>